<dbReference type="AlphaFoldDB" id="A0A4R6Y515"/>
<evidence type="ECO:0000313" key="1">
    <source>
        <dbReference type="EMBL" id="TDR29007.1"/>
    </source>
</evidence>
<gene>
    <name evidence="1" type="ORF">DES43_15213</name>
</gene>
<evidence type="ECO:0000313" key="2">
    <source>
        <dbReference type="Proteomes" id="UP000294958"/>
    </source>
</evidence>
<sequence>MQKQIQAGTPYVLTYREDCYSEAREALKWRWLEGRHNCQFVGKTRETVDGIVWCRATAA</sequence>
<accession>A0A4R6Y515</accession>
<proteinExistence type="predicted"/>
<reference evidence="1 2" key="1">
    <citation type="submission" date="2019-03" db="EMBL/GenBank/DDBJ databases">
        <title>Genomic Encyclopedia of Type Strains, Phase IV (KMG-IV): sequencing the most valuable type-strain genomes for metagenomic binning, comparative biology and taxonomic classification.</title>
        <authorList>
            <person name="Goeker M."/>
        </authorList>
    </citation>
    <scope>NUCLEOTIDE SEQUENCE [LARGE SCALE GENOMIC DNA]</scope>
    <source>
        <strain evidence="1 2">DSM 11603</strain>
    </source>
</reference>
<dbReference type="Proteomes" id="UP000294958">
    <property type="component" value="Unassembled WGS sequence"/>
</dbReference>
<dbReference type="RefSeq" id="WP_133676272.1">
    <property type="nucleotide sequence ID" value="NZ_SNZF01000052.1"/>
</dbReference>
<comment type="caution">
    <text evidence="1">The sequence shown here is derived from an EMBL/GenBank/DDBJ whole genome shotgun (WGS) entry which is preliminary data.</text>
</comment>
<organism evidence="1 2">
    <name type="scientific">Aquamicrobium defluvii</name>
    <dbReference type="NCBI Taxonomy" id="69279"/>
    <lineage>
        <taxon>Bacteria</taxon>
        <taxon>Pseudomonadati</taxon>
        <taxon>Pseudomonadota</taxon>
        <taxon>Alphaproteobacteria</taxon>
        <taxon>Hyphomicrobiales</taxon>
        <taxon>Phyllobacteriaceae</taxon>
        <taxon>Aquamicrobium</taxon>
    </lineage>
</organism>
<dbReference type="EMBL" id="SNZF01000052">
    <property type="protein sequence ID" value="TDR29007.1"/>
    <property type="molecule type" value="Genomic_DNA"/>
</dbReference>
<keyword evidence="2" id="KW-1185">Reference proteome</keyword>
<protein>
    <submittedName>
        <fullName evidence="1">Uncharacterized protein</fullName>
    </submittedName>
</protein>
<name>A0A4R6Y515_9HYPH</name>